<evidence type="ECO:0000313" key="1">
    <source>
        <dbReference type="EMBL" id="MBB1489354.1"/>
    </source>
</evidence>
<dbReference type="InterPro" id="IPR036249">
    <property type="entry name" value="Thioredoxin-like_sf"/>
</dbReference>
<dbReference type="Proteomes" id="UP000565262">
    <property type="component" value="Unassembled WGS sequence"/>
</dbReference>
<proteinExistence type="predicted"/>
<dbReference type="Gene3D" id="3.40.30.10">
    <property type="entry name" value="Glutaredoxin"/>
    <property type="match status" value="1"/>
</dbReference>
<gene>
    <name evidence="1" type="ORF">H4O21_22345</name>
</gene>
<sequence>MARLQIAYIMDPVCGWCYAASPIIDQLRAEYGDKLQWQVYLGGLMPESRVLGPRFRDHILTASHRIEQLTGQTIGAGFKALIQTPDSALDSRPSSIAIRELILQGNMEHTLDYIQRLQNHHFRDGCTLTEADILLGAAEGLLEDTSNLKYLLETPACWDKETEALFMQGRNMLTAAEGQGFPTLAIKYRGRYQKLGHEMYYDRPEALVAELAAVVAEVTEQPGD</sequence>
<organism evidence="1 2">
    <name type="scientific">Oceanospirillum sediminis</name>
    <dbReference type="NCBI Taxonomy" id="2760088"/>
    <lineage>
        <taxon>Bacteria</taxon>
        <taxon>Pseudomonadati</taxon>
        <taxon>Pseudomonadota</taxon>
        <taxon>Gammaproteobacteria</taxon>
        <taxon>Oceanospirillales</taxon>
        <taxon>Oceanospirillaceae</taxon>
        <taxon>Oceanospirillum</taxon>
    </lineage>
</organism>
<evidence type="ECO:0008006" key="3">
    <source>
        <dbReference type="Google" id="ProtNLM"/>
    </source>
</evidence>
<dbReference type="SUPFAM" id="SSF52833">
    <property type="entry name" value="Thioredoxin-like"/>
    <property type="match status" value="1"/>
</dbReference>
<name>A0A839IXN2_9GAMM</name>
<dbReference type="Gene3D" id="1.10.472.60">
    <property type="entry name" value="putative protein disulfide isomerase domain"/>
    <property type="match status" value="1"/>
</dbReference>
<comment type="caution">
    <text evidence="1">The sequence shown here is derived from an EMBL/GenBank/DDBJ whole genome shotgun (WGS) entry which is preliminary data.</text>
</comment>
<reference evidence="1 2" key="1">
    <citation type="submission" date="2020-08" db="EMBL/GenBank/DDBJ databases">
        <title>Oceanospirillum sp. nov. isolated from marine sediment.</title>
        <authorList>
            <person name="Ji X."/>
        </authorList>
    </citation>
    <scope>NUCLEOTIDE SEQUENCE [LARGE SCALE GENOMIC DNA]</scope>
    <source>
        <strain evidence="1 2">D5</strain>
    </source>
</reference>
<accession>A0A839IXN2</accession>
<protein>
    <recommendedName>
        <fullName evidence="3">DSBA-like thioredoxin domain-containing protein</fullName>
    </recommendedName>
</protein>
<dbReference type="RefSeq" id="WP_182811434.1">
    <property type="nucleotide sequence ID" value="NZ_JACJFM010000051.1"/>
</dbReference>
<evidence type="ECO:0000313" key="2">
    <source>
        <dbReference type="Proteomes" id="UP000565262"/>
    </source>
</evidence>
<dbReference type="EMBL" id="JACJFM010000051">
    <property type="protein sequence ID" value="MBB1489354.1"/>
    <property type="molecule type" value="Genomic_DNA"/>
</dbReference>
<keyword evidence="2" id="KW-1185">Reference proteome</keyword>
<dbReference type="AlphaFoldDB" id="A0A839IXN2"/>